<name>A0ABT9J6S8_9BACL</name>
<evidence type="ECO:0008006" key="3">
    <source>
        <dbReference type="Google" id="ProtNLM"/>
    </source>
</evidence>
<protein>
    <recommendedName>
        <fullName evidence="3">HEPN domain-containing protein</fullName>
    </recommendedName>
</protein>
<evidence type="ECO:0000313" key="1">
    <source>
        <dbReference type="EMBL" id="MDP5277172.1"/>
    </source>
</evidence>
<dbReference type="Proteomes" id="UP001231941">
    <property type="component" value="Unassembled WGS sequence"/>
</dbReference>
<comment type="caution">
    <text evidence="1">The sequence shown here is derived from an EMBL/GenBank/DDBJ whole genome shotgun (WGS) entry which is preliminary data.</text>
</comment>
<dbReference type="EMBL" id="JAVAMP010000027">
    <property type="protein sequence ID" value="MDP5277172.1"/>
    <property type="molecule type" value="Genomic_DNA"/>
</dbReference>
<sequence length="213" mass="24996">MKEVFSYNIDIRKNAYLNWRTSKHDEINNMIVLAEGFMTSAILLAEQVLNDNRDKKADSIIYPILFNVNHGIEVYLKSISWSLNKILNNSEKTFIKNHNLLELFNDVKTLVTIFEGDTNKKSSINMMESLENYITELYSKIENVTPKGKKIYNIDFSRYTLDYNGEPQFYINQFDNVVVDIENFVSLFEKIHSSLDGIAIQYLDYFEQLENNR</sequence>
<reference evidence="1 2" key="1">
    <citation type="submission" date="2023-08" db="EMBL/GenBank/DDBJ databases">
        <authorList>
            <person name="Park J.-S."/>
        </authorList>
    </citation>
    <scope>NUCLEOTIDE SEQUENCE [LARGE SCALE GENOMIC DNA]</scope>
    <source>
        <strain evidence="1 2">2205SS18-9</strain>
    </source>
</reference>
<proteinExistence type="predicted"/>
<dbReference type="RefSeq" id="WP_305994471.1">
    <property type="nucleotide sequence ID" value="NZ_JAVAMP010000027.1"/>
</dbReference>
<keyword evidence="2" id="KW-1185">Reference proteome</keyword>
<organism evidence="1 2">
    <name type="scientific">Chengkuizengella axinellae</name>
    <dbReference type="NCBI Taxonomy" id="3064388"/>
    <lineage>
        <taxon>Bacteria</taxon>
        <taxon>Bacillati</taxon>
        <taxon>Bacillota</taxon>
        <taxon>Bacilli</taxon>
        <taxon>Bacillales</taxon>
        <taxon>Paenibacillaceae</taxon>
        <taxon>Chengkuizengella</taxon>
    </lineage>
</organism>
<evidence type="ECO:0000313" key="2">
    <source>
        <dbReference type="Proteomes" id="UP001231941"/>
    </source>
</evidence>
<gene>
    <name evidence="1" type="ORF">Q5Y73_24105</name>
</gene>
<accession>A0ABT9J6S8</accession>